<protein>
    <submittedName>
        <fullName evidence="1">Uncharacterized protein</fullName>
    </submittedName>
</protein>
<keyword evidence="2" id="KW-1185">Reference proteome</keyword>
<evidence type="ECO:0000313" key="1">
    <source>
        <dbReference type="EMBL" id="KAH1031665.1"/>
    </source>
</evidence>
<reference evidence="1 2" key="1">
    <citation type="journal article" date="2021" name="Plant Biotechnol. J.">
        <title>Multi-omics assisted identification of the key and species-specific regulatory components of drought-tolerant mechanisms in Gossypium stocksii.</title>
        <authorList>
            <person name="Yu D."/>
            <person name="Ke L."/>
            <person name="Zhang D."/>
            <person name="Wu Y."/>
            <person name="Sun Y."/>
            <person name="Mei J."/>
            <person name="Sun J."/>
            <person name="Sun Y."/>
        </authorList>
    </citation>
    <scope>NUCLEOTIDE SEQUENCE [LARGE SCALE GENOMIC DNA]</scope>
    <source>
        <strain evidence="2">cv. E1</strain>
        <tissue evidence="1">Leaf</tissue>
    </source>
</reference>
<organism evidence="1 2">
    <name type="scientific">Gossypium stocksii</name>
    <dbReference type="NCBI Taxonomy" id="47602"/>
    <lineage>
        <taxon>Eukaryota</taxon>
        <taxon>Viridiplantae</taxon>
        <taxon>Streptophyta</taxon>
        <taxon>Embryophyta</taxon>
        <taxon>Tracheophyta</taxon>
        <taxon>Spermatophyta</taxon>
        <taxon>Magnoliopsida</taxon>
        <taxon>eudicotyledons</taxon>
        <taxon>Gunneridae</taxon>
        <taxon>Pentapetalae</taxon>
        <taxon>rosids</taxon>
        <taxon>malvids</taxon>
        <taxon>Malvales</taxon>
        <taxon>Malvaceae</taxon>
        <taxon>Malvoideae</taxon>
        <taxon>Gossypium</taxon>
    </lineage>
</organism>
<dbReference type="OrthoDB" id="1714944at2759"/>
<evidence type="ECO:0000313" key="2">
    <source>
        <dbReference type="Proteomes" id="UP000828251"/>
    </source>
</evidence>
<name>A0A9D3U897_9ROSI</name>
<sequence length="61" mass="7034">MSEKGFNLKSNELMVVPVPIRKIINALKWERFCDARSLLDDELAQQFYASLTTQYATKVIV</sequence>
<comment type="caution">
    <text evidence="1">The sequence shown here is derived from an EMBL/GenBank/DDBJ whole genome shotgun (WGS) entry which is preliminary data.</text>
</comment>
<dbReference type="EMBL" id="JAIQCV010000013">
    <property type="protein sequence ID" value="KAH1031665.1"/>
    <property type="molecule type" value="Genomic_DNA"/>
</dbReference>
<gene>
    <name evidence="1" type="ORF">J1N35_043839</name>
</gene>
<proteinExistence type="predicted"/>
<dbReference type="AlphaFoldDB" id="A0A9D3U897"/>
<accession>A0A9D3U897</accession>
<dbReference type="Proteomes" id="UP000828251">
    <property type="component" value="Unassembled WGS sequence"/>
</dbReference>